<protein>
    <submittedName>
        <fullName evidence="8">Cyclopentanone -monooxygenase protein</fullName>
    </submittedName>
</protein>
<dbReference type="GO" id="GO:0004499">
    <property type="term" value="F:N,N-dimethylaniline monooxygenase activity"/>
    <property type="evidence" value="ECO:0007669"/>
    <property type="project" value="InterPro"/>
</dbReference>
<dbReference type="Pfam" id="PF00743">
    <property type="entry name" value="FMO-like"/>
    <property type="match status" value="1"/>
</dbReference>
<dbReference type="InterPro" id="IPR036188">
    <property type="entry name" value="FAD/NAD-bd_sf"/>
</dbReference>
<gene>
    <name evidence="8" type="ORF">GTA08_BOTSDO04202</name>
</gene>
<keyword evidence="4" id="KW-0274">FAD</keyword>
<evidence type="ECO:0000256" key="5">
    <source>
        <dbReference type="ARBA" id="ARBA00022857"/>
    </source>
</evidence>
<accession>A0A8H4IXJ8</accession>
<evidence type="ECO:0000256" key="3">
    <source>
        <dbReference type="ARBA" id="ARBA00022630"/>
    </source>
</evidence>
<dbReference type="GO" id="GO:0050660">
    <property type="term" value="F:flavin adenine dinucleotide binding"/>
    <property type="evidence" value="ECO:0007669"/>
    <property type="project" value="InterPro"/>
</dbReference>
<keyword evidence="6" id="KW-0560">Oxidoreductase</keyword>
<sequence>MVPIPELDALIVGGGFGGAWQLWRLRKEGYKVKLVESGEDFGGVWYWNRYPGARVDSPVPHYEFSLPELWSEWTWKERFPDWKQIQAYFAYIADKMDLRRDTQFNTTVTHAKFDDQESRWTVETENGEVFRAKYLLLNVGFAAKRYIPDYKGLDSFKGKLIHPSYWPKEGIDLKGKRVAVVGTGATGVQLSHEISKTAAQLTVFQRTPNTCLPMGQVHYNGKDEVFPKSEYPSVYERATRTFTGFNFAFSPRGTFDDTPEQRQQTYEELWKHGDFHYWLATYRDMLFDAAANREAYNFWRDKTRARIRDPSLHEKLAPTVQRHPFGCKRISLENGYFEMFNRPHVRLVDVGETPIAELTPAGIRTADGAEHAFDYIVLATGYDAVTGGLMQIDIRGPSGVSIEEKWAADGASTFLGMASAGFPNMFFTYGPQAPTAFCNGPTCAELQGNWIVELMGHMREKGLERIDATPESEEEYVKLVHDLAYMTLLPNAKSWYMGDNIPGKKRQPLIYLGGVDTYYARLNECAAEGYSGFHLK</sequence>
<dbReference type="EMBL" id="WWBZ02000022">
    <property type="protein sequence ID" value="KAF4308149.1"/>
    <property type="molecule type" value="Genomic_DNA"/>
</dbReference>
<keyword evidence="9" id="KW-1185">Reference proteome</keyword>
<dbReference type="Gene3D" id="3.50.50.60">
    <property type="entry name" value="FAD/NAD(P)-binding domain"/>
    <property type="match status" value="3"/>
</dbReference>
<keyword evidence="3" id="KW-0285">Flavoprotein</keyword>
<comment type="caution">
    <text evidence="8">The sequence shown here is derived from an EMBL/GenBank/DDBJ whole genome shotgun (WGS) entry which is preliminary data.</text>
</comment>
<evidence type="ECO:0000313" key="8">
    <source>
        <dbReference type="EMBL" id="KAF4308149.1"/>
    </source>
</evidence>
<keyword evidence="7" id="KW-0503">Monooxygenase</keyword>
<proteinExistence type="inferred from homology"/>
<name>A0A8H4IXJ8_9PEZI</name>
<dbReference type="InterPro" id="IPR020946">
    <property type="entry name" value="Flavin_mOase-like"/>
</dbReference>
<comment type="cofactor">
    <cofactor evidence="1">
        <name>FAD</name>
        <dbReference type="ChEBI" id="CHEBI:57692"/>
    </cofactor>
</comment>
<evidence type="ECO:0000313" key="9">
    <source>
        <dbReference type="Proteomes" id="UP000572817"/>
    </source>
</evidence>
<evidence type="ECO:0000256" key="7">
    <source>
        <dbReference type="ARBA" id="ARBA00023033"/>
    </source>
</evidence>
<dbReference type="PRINTS" id="PR00411">
    <property type="entry name" value="PNDRDTASEI"/>
</dbReference>
<organism evidence="8 9">
    <name type="scientific">Botryosphaeria dothidea</name>
    <dbReference type="NCBI Taxonomy" id="55169"/>
    <lineage>
        <taxon>Eukaryota</taxon>
        <taxon>Fungi</taxon>
        <taxon>Dikarya</taxon>
        <taxon>Ascomycota</taxon>
        <taxon>Pezizomycotina</taxon>
        <taxon>Dothideomycetes</taxon>
        <taxon>Dothideomycetes incertae sedis</taxon>
        <taxon>Botryosphaeriales</taxon>
        <taxon>Botryosphaeriaceae</taxon>
        <taxon>Botryosphaeria</taxon>
    </lineage>
</organism>
<comment type="similarity">
    <text evidence="2">Belongs to the FAD-binding monooxygenase family.</text>
</comment>
<dbReference type="PANTHER" id="PTHR43098:SF3">
    <property type="entry name" value="L-ORNITHINE N(5)-MONOOXYGENASE-RELATED"/>
    <property type="match status" value="1"/>
</dbReference>
<evidence type="ECO:0000256" key="1">
    <source>
        <dbReference type="ARBA" id="ARBA00001974"/>
    </source>
</evidence>
<reference evidence="8" key="1">
    <citation type="submission" date="2020-04" db="EMBL/GenBank/DDBJ databases">
        <title>Genome Assembly and Annotation of Botryosphaeria dothidea sdau 11-99, a Latent Pathogen of Apple Fruit Ring Rot in China.</title>
        <authorList>
            <person name="Yu C."/>
            <person name="Diao Y."/>
            <person name="Lu Q."/>
            <person name="Zhao J."/>
            <person name="Cui S."/>
            <person name="Peng C."/>
            <person name="He B."/>
            <person name="Liu H."/>
        </authorList>
    </citation>
    <scope>NUCLEOTIDE SEQUENCE [LARGE SCALE GENOMIC DNA]</scope>
    <source>
        <strain evidence="8">Sdau11-99</strain>
    </source>
</reference>
<dbReference type="SUPFAM" id="SSF51905">
    <property type="entry name" value="FAD/NAD(P)-binding domain"/>
    <property type="match status" value="1"/>
</dbReference>
<dbReference type="AlphaFoldDB" id="A0A8H4IXJ8"/>
<dbReference type="GO" id="GO:0050661">
    <property type="term" value="F:NADP binding"/>
    <property type="evidence" value="ECO:0007669"/>
    <property type="project" value="InterPro"/>
</dbReference>
<evidence type="ECO:0000256" key="6">
    <source>
        <dbReference type="ARBA" id="ARBA00023002"/>
    </source>
</evidence>
<dbReference type="OrthoDB" id="66881at2759"/>
<evidence type="ECO:0000256" key="2">
    <source>
        <dbReference type="ARBA" id="ARBA00010139"/>
    </source>
</evidence>
<dbReference type="InterPro" id="IPR050775">
    <property type="entry name" value="FAD-binding_Monooxygenases"/>
</dbReference>
<dbReference type="Proteomes" id="UP000572817">
    <property type="component" value="Unassembled WGS sequence"/>
</dbReference>
<dbReference type="PANTHER" id="PTHR43098">
    <property type="entry name" value="L-ORNITHINE N(5)-MONOOXYGENASE-RELATED"/>
    <property type="match status" value="1"/>
</dbReference>
<keyword evidence="5" id="KW-0521">NADP</keyword>
<evidence type="ECO:0000256" key="4">
    <source>
        <dbReference type="ARBA" id="ARBA00022827"/>
    </source>
</evidence>